<comment type="caution">
    <text evidence="1">The sequence shown here is derived from an EMBL/GenBank/DDBJ whole genome shotgun (WGS) entry which is preliminary data.</text>
</comment>
<dbReference type="RefSeq" id="WP_269421554.1">
    <property type="nucleotide sequence ID" value="NZ_JAPWGY010000001.1"/>
</dbReference>
<organism evidence="1 2">
    <name type="scientific">Kiloniella laminariae</name>
    <dbReference type="NCBI Taxonomy" id="454162"/>
    <lineage>
        <taxon>Bacteria</taxon>
        <taxon>Pseudomonadati</taxon>
        <taxon>Pseudomonadota</taxon>
        <taxon>Alphaproteobacteria</taxon>
        <taxon>Rhodospirillales</taxon>
        <taxon>Kiloniellaceae</taxon>
        <taxon>Kiloniella</taxon>
    </lineage>
</organism>
<evidence type="ECO:0008006" key="3">
    <source>
        <dbReference type="Google" id="ProtNLM"/>
    </source>
</evidence>
<dbReference type="EMBL" id="JAPWGY010000001">
    <property type="protein sequence ID" value="MCZ4279345.1"/>
    <property type="molecule type" value="Genomic_DNA"/>
</dbReference>
<accession>A0ABT4LEJ3</accession>
<gene>
    <name evidence="1" type="ORF">O4H49_01065</name>
</gene>
<dbReference type="InterPro" id="IPR011008">
    <property type="entry name" value="Dimeric_a/b-barrel"/>
</dbReference>
<evidence type="ECO:0000313" key="1">
    <source>
        <dbReference type="EMBL" id="MCZ4279345.1"/>
    </source>
</evidence>
<protein>
    <recommendedName>
        <fullName evidence="3">ABM domain-containing protein</fullName>
    </recommendedName>
</protein>
<dbReference type="SUPFAM" id="SSF54909">
    <property type="entry name" value="Dimeric alpha+beta barrel"/>
    <property type="match status" value="2"/>
</dbReference>
<dbReference type="Gene3D" id="3.30.70.100">
    <property type="match status" value="1"/>
</dbReference>
<keyword evidence="2" id="KW-1185">Reference proteome</keyword>
<name>A0ABT4LEJ3_9PROT</name>
<proteinExistence type="predicted"/>
<evidence type="ECO:0000313" key="2">
    <source>
        <dbReference type="Proteomes" id="UP001069802"/>
    </source>
</evidence>
<sequence length="209" mass="24434">MQAILYRWKLIPSRRTDFITAWREITLALREKTGAFGARLHRCDDGSYLSYALWETLEQRSEAFASGSLPRQVVMQMHHAIQERHPEQTMEITDDLLLPLAEEDPDIFAVLYNWQINPSLLQPFKEIWHRVTLELRSRYRFPGSRLHLGSDGSWIAYAIWPSQEMRDHAFSHPVVAEEEKAVMRSCLVQEQQETKMQLVQDLLHPLPGP</sequence>
<reference evidence="1" key="1">
    <citation type="submission" date="2022-12" db="EMBL/GenBank/DDBJ databases">
        <title>Bacterial isolates from different developmental stages of Nematostella vectensis.</title>
        <authorList>
            <person name="Fraune S."/>
        </authorList>
    </citation>
    <scope>NUCLEOTIDE SEQUENCE</scope>
    <source>
        <strain evidence="1">G21630-S1</strain>
    </source>
</reference>
<dbReference type="Proteomes" id="UP001069802">
    <property type="component" value="Unassembled WGS sequence"/>
</dbReference>